<evidence type="ECO:0000256" key="1">
    <source>
        <dbReference type="PROSITE-ProRule" id="PRU00047"/>
    </source>
</evidence>
<name>A0A2G8JLT2_STIJA</name>
<accession>A0A2G8JLT2</accession>
<dbReference type="PANTHER" id="PTHR23095">
    <property type="entry name" value="PARANEOPLASTIC ANTIGEN"/>
    <property type="match status" value="1"/>
</dbReference>
<organism evidence="4 5">
    <name type="scientific">Stichopus japonicus</name>
    <name type="common">Sea cucumber</name>
    <dbReference type="NCBI Taxonomy" id="307972"/>
    <lineage>
        <taxon>Eukaryota</taxon>
        <taxon>Metazoa</taxon>
        <taxon>Echinodermata</taxon>
        <taxon>Eleutherozoa</taxon>
        <taxon>Echinozoa</taxon>
        <taxon>Holothuroidea</taxon>
        <taxon>Aspidochirotacea</taxon>
        <taxon>Aspidochirotida</taxon>
        <taxon>Stichopodidae</taxon>
        <taxon>Apostichopus</taxon>
    </lineage>
</organism>
<reference evidence="4 5" key="1">
    <citation type="journal article" date="2017" name="PLoS Biol.">
        <title>The sea cucumber genome provides insights into morphological evolution and visceral regeneration.</title>
        <authorList>
            <person name="Zhang X."/>
            <person name="Sun L."/>
            <person name="Yuan J."/>
            <person name="Sun Y."/>
            <person name="Gao Y."/>
            <person name="Zhang L."/>
            <person name="Li S."/>
            <person name="Dai H."/>
            <person name="Hamel J.F."/>
            <person name="Liu C."/>
            <person name="Yu Y."/>
            <person name="Liu S."/>
            <person name="Lin W."/>
            <person name="Guo K."/>
            <person name="Jin S."/>
            <person name="Xu P."/>
            <person name="Storey K.B."/>
            <person name="Huan P."/>
            <person name="Zhang T."/>
            <person name="Zhou Y."/>
            <person name="Zhang J."/>
            <person name="Lin C."/>
            <person name="Li X."/>
            <person name="Xing L."/>
            <person name="Huo D."/>
            <person name="Sun M."/>
            <person name="Wang L."/>
            <person name="Mercier A."/>
            <person name="Li F."/>
            <person name="Yang H."/>
            <person name="Xiang J."/>
        </authorList>
    </citation>
    <scope>NUCLEOTIDE SEQUENCE [LARGE SCALE GENOMIC DNA]</scope>
    <source>
        <strain evidence="4">Shaxun</strain>
        <tissue evidence="4">Muscle</tissue>
    </source>
</reference>
<feature type="domain" description="CCHC-type" evidence="3">
    <location>
        <begin position="280"/>
        <end position="295"/>
    </location>
</feature>
<feature type="region of interest" description="Disordered" evidence="2">
    <location>
        <begin position="288"/>
        <end position="322"/>
    </location>
</feature>
<gene>
    <name evidence="4" type="ORF">BSL78_26474</name>
</gene>
<dbReference type="EMBL" id="MRZV01001633">
    <property type="protein sequence ID" value="PIK36702.1"/>
    <property type="molecule type" value="Genomic_DNA"/>
</dbReference>
<dbReference type="InterPro" id="IPR048270">
    <property type="entry name" value="PNMA_C"/>
</dbReference>
<dbReference type="AlphaFoldDB" id="A0A2G8JLT2"/>
<keyword evidence="1" id="KW-0862">Zinc</keyword>
<proteinExistence type="predicted"/>
<dbReference type="OrthoDB" id="115435at2759"/>
<keyword evidence="1" id="KW-0479">Metal-binding</keyword>
<dbReference type="InterPro" id="IPR001878">
    <property type="entry name" value="Znf_CCHC"/>
</dbReference>
<dbReference type="SUPFAM" id="SSF57756">
    <property type="entry name" value="Retrovirus zinc finger-like domains"/>
    <property type="match status" value="1"/>
</dbReference>
<evidence type="ECO:0000256" key="2">
    <source>
        <dbReference type="SAM" id="MobiDB-lite"/>
    </source>
</evidence>
<dbReference type="SMART" id="SM00343">
    <property type="entry name" value="ZnF_C2HC"/>
    <property type="match status" value="1"/>
</dbReference>
<sequence length="322" mass="36957">MDPDNIEGVNPADLTLMAQFFKKAMGFQSIPPGRLSKFRGPPYRAGELSFLEWLEEFETVAEQFELPDGEKTRVLIDHLVGAAKEEVACMEEVERKSYTKVVSVLKLCFGAHESVQSLSNSFHNRSQHEGENLSDFSRALKRLYSKMEMAAATQKDSQALKQLRDQALREQFIRGAREVWVRRELRRIDLSTKGKTFDVMREEVLTLFQETEVLPQRSRVREVSVDEVQQSTEVAQSTLISDLIAGQKLLTQEVKNLSRELAAMRDSSRFYRVKEEEATCFNCEKKGHFAKRCPEPNPGRPARTNQRRRDFRPAPNHGQGNF</sequence>
<dbReference type="Gene3D" id="4.10.60.10">
    <property type="entry name" value="Zinc finger, CCHC-type"/>
    <property type="match status" value="1"/>
</dbReference>
<dbReference type="GO" id="GO:0008270">
    <property type="term" value="F:zinc ion binding"/>
    <property type="evidence" value="ECO:0007669"/>
    <property type="project" value="UniProtKB-KW"/>
</dbReference>
<dbReference type="Pfam" id="PF00098">
    <property type="entry name" value="zf-CCHC"/>
    <property type="match status" value="1"/>
</dbReference>
<keyword evidence="1" id="KW-0863">Zinc-finger</keyword>
<dbReference type="PANTHER" id="PTHR23095:SF46">
    <property type="entry name" value="GAG PROTEIN"/>
    <property type="match status" value="1"/>
</dbReference>
<evidence type="ECO:0000259" key="3">
    <source>
        <dbReference type="PROSITE" id="PS50158"/>
    </source>
</evidence>
<dbReference type="InterPro" id="IPR036875">
    <property type="entry name" value="Znf_CCHC_sf"/>
</dbReference>
<keyword evidence="5" id="KW-1185">Reference proteome</keyword>
<dbReference type="InterPro" id="IPR026523">
    <property type="entry name" value="PNMA"/>
</dbReference>
<evidence type="ECO:0000313" key="5">
    <source>
        <dbReference type="Proteomes" id="UP000230750"/>
    </source>
</evidence>
<dbReference type="GO" id="GO:0003676">
    <property type="term" value="F:nucleic acid binding"/>
    <property type="evidence" value="ECO:0007669"/>
    <property type="project" value="InterPro"/>
</dbReference>
<protein>
    <recommendedName>
        <fullName evidence="3">CCHC-type domain-containing protein</fullName>
    </recommendedName>
</protein>
<dbReference type="PROSITE" id="PS50158">
    <property type="entry name" value="ZF_CCHC"/>
    <property type="match status" value="1"/>
</dbReference>
<comment type="caution">
    <text evidence="4">The sequence shown here is derived from an EMBL/GenBank/DDBJ whole genome shotgun (WGS) entry which is preliminary data.</text>
</comment>
<evidence type="ECO:0000313" key="4">
    <source>
        <dbReference type="EMBL" id="PIK36702.1"/>
    </source>
</evidence>
<dbReference type="Pfam" id="PF14893">
    <property type="entry name" value="PNMA"/>
    <property type="match status" value="1"/>
</dbReference>
<dbReference type="Proteomes" id="UP000230750">
    <property type="component" value="Unassembled WGS sequence"/>
</dbReference>